<protein>
    <recommendedName>
        <fullName evidence="9">Major facilitator superfamily (MFS) profile domain-containing protein</fullName>
    </recommendedName>
</protein>
<evidence type="ECO:0000313" key="10">
    <source>
        <dbReference type="EMBL" id="AKM32477.1"/>
    </source>
</evidence>
<dbReference type="InterPro" id="IPR036259">
    <property type="entry name" value="MFS_trans_sf"/>
</dbReference>
<keyword evidence="7 8" id="KW-0472">Membrane</keyword>
<evidence type="ECO:0000256" key="8">
    <source>
        <dbReference type="SAM" id="Phobius"/>
    </source>
</evidence>
<keyword evidence="3" id="KW-1003">Cell membrane</keyword>
<feature type="transmembrane region" description="Helical" evidence="8">
    <location>
        <begin position="93"/>
        <end position="118"/>
    </location>
</feature>
<feature type="transmembrane region" description="Helical" evidence="8">
    <location>
        <begin position="55"/>
        <end position="81"/>
    </location>
</feature>
<dbReference type="InterPro" id="IPR020846">
    <property type="entry name" value="MFS_dom"/>
</dbReference>
<dbReference type="GO" id="GO:0005886">
    <property type="term" value="C:plasma membrane"/>
    <property type="evidence" value="ECO:0007669"/>
    <property type="project" value="UniProtKB-SubCell"/>
</dbReference>
<sequence>MPGDAKAGARAEVPVYKLIVATSVGNALEWYDLIVYGYFAVTISKLFFPAHDETVSLLMALGTFALSYLARPLGAFVLGAYADRRGRRASLMLSIAMMTVGTGLIAFMPTYAAIGVWAPIGIFASRLMQGFSAGGEFGSSTAFLVEHVPNRPGFMSSWQFASQGASTLLASAFGAILTGALTQPQLESWGWRVPFLFGMLVGPIGLYIRKYVDETPAFANDVARKQAVPGTHDAPGKSPVWEVLATQKSRLLVCIGALILTTTANYMILYMPTYATKQLGLPPAQGFIATLVTGFVIMTLTPFVGHWSDKVGRIRIMLAAGVLFLCTVYPAFAFMNAHASLATMMVVMLWVGTLKAVYFAPIPALMSSLFPTRTRATGMAVGYNLGTTIFGGFTPLAVAWLIAATGNKLAPGLYLMAGAVISLSTLSIARFRMGAR</sequence>
<keyword evidence="4 8" id="KW-0812">Transmembrane</keyword>
<dbReference type="Proteomes" id="UP000035651">
    <property type="component" value="Chromosome"/>
</dbReference>
<evidence type="ECO:0000256" key="3">
    <source>
        <dbReference type="ARBA" id="ARBA00022475"/>
    </source>
</evidence>
<evidence type="ECO:0000259" key="9">
    <source>
        <dbReference type="PROSITE" id="PS50850"/>
    </source>
</evidence>
<comment type="subcellular location">
    <subcellularLocation>
        <location evidence="1">Cell membrane</location>
        <topology evidence="1">Multi-pass membrane protein</topology>
    </subcellularLocation>
</comment>
<evidence type="ECO:0000256" key="1">
    <source>
        <dbReference type="ARBA" id="ARBA00004651"/>
    </source>
</evidence>
<dbReference type="PATRIC" id="fig|656179.3.peg.751"/>
<dbReference type="STRING" id="656179.AB870_03425"/>
<evidence type="ECO:0000256" key="7">
    <source>
        <dbReference type="ARBA" id="ARBA00023136"/>
    </source>
</evidence>
<dbReference type="Pfam" id="PF07690">
    <property type="entry name" value="MFS_1"/>
    <property type="match status" value="1"/>
</dbReference>
<dbReference type="SUPFAM" id="SSF103473">
    <property type="entry name" value="MFS general substrate transporter"/>
    <property type="match status" value="1"/>
</dbReference>
<feature type="transmembrane region" description="Helical" evidence="8">
    <location>
        <begin position="316"/>
        <end position="335"/>
    </location>
</feature>
<evidence type="ECO:0000313" key="11">
    <source>
        <dbReference type="Proteomes" id="UP000035651"/>
    </source>
</evidence>
<gene>
    <name evidence="10" type="ORF">AB870_03425</name>
</gene>
<keyword evidence="11" id="KW-1185">Reference proteome</keyword>
<dbReference type="PANTHER" id="PTHR43528:SF8">
    <property type="entry name" value="BLR0239 PROTEIN"/>
    <property type="match status" value="1"/>
</dbReference>
<dbReference type="Gene3D" id="1.20.1250.20">
    <property type="entry name" value="MFS general substrate transporter like domains"/>
    <property type="match status" value="2"/>
</dbReference>
<dbReference type="FunFam" id="1.20.1250.20:FF:000001">
    <property type="entry name" value="Dicarboxylate MFS transporter"/>
    <property type="match status" value="1"/>
</dbReference>
<feature type="transmembrane region" description="Helical" evidence="8">
    <location>
        <begin position="341"/>
        <end position="360"/>
    </location>
</feature>
<evidence type="ECO:0000256" key="2">
    <source>
        <dbReference type="ARBA" id="ARBA00022448"/>
    </source>
</evidence>
<keyword evidence="2" id="KW-0813">Transport</keyword>
<dbReference type="EMBL" id="CP011807">
    <property type="protein sequence ID" value="AKM32477.1"/>
    <property type="molecule type" value="Genomic_DNA"/>
</dbReference>
<evidence type="ECO:0000256" key="6">
    <source>
        <dbReference type="ARBA" id="ARBA00022989"/>
    </source>
</evidence>
<feature type="transmembrane region" description="Helical" evidence="8">
    <location>
        <begin position="251"/>
        <end position="272"/>
    </location>
</feature>
<dbReference type="KEGG" id="pfg:AB870_03425"/>
<dbReference type="PANTHER" id="PTHR43528">
    <property type="entry name" value="ALPHA-KETOGLUTARATE PERMEASE"/>
    <property type="match status" value="1"/>
</dbReference>
<reference evidence="10" key="1">
    <citation type="submission" date="2016-06" db="EMBL/GenBank/DDBJ databases">
        <title>Complete Genome Sequence of Pandoraea faecigallinarum DSM-23572.</title>
        <authorList>
            <person name="Yong D."/>
            <person name="Ee R."/>
            <person name="Lim Y.-L."/>
            <person name="Yin W.-F."/>
            <person name="Chan K.-G."/>
        </authorList>
    </citation>
    <scope>NUCLEOTIDE SEQUENCE</scope>
    <source>
        <strain evidence="10">DSM 23572</strain>
    </source>
</reference>
<keyword evidence="5" id="KW-0769">Symport</keyword>
<feature type="transmembrane region" description="Helical" evidence="8">
    <location>
        <begin position="30"/>
        <end position="48"/>
    </location>
</feature>
<dbReference type="AlphaFoldDB" id="A0A0H3WXP3"/>
<dbReference type="GO" id="GO:0015293">
    <property type="term" value="F:symporter activity"/>
    <property type="evidence" value="ECO:0007669"/>
    <property type="project" value="UniProtKB-KW"/>
</dbReference>
<dbReference type="PROSITE" id="PS50850">
    <property type="entry name" value="MFS"/>
    <property type="match status" value="1"/>
</dbReference>
<feature type="transmembrane region" description="Helical" evidence="8">
    <location>
        <begin position="409"/>
        <end position="429"/>
    </location>
</feature>
<evidence type="ECO:0000256" key="4">
    <source>
        <dbReference type="ARBA" id="ARBA00022692"/>
    </source>
</evidence>
<feature type="transmembrane region" description="Helical" evidence="8">
    <location>
        <begin position="284"/>
        <end position="304"/>
    </location>
</feature>
<proteinExistence type="predicted"/>
<accession>A0A0H3WXP3</accession>
<organism evidence="10 11">
    <name type="scientific">Pandoraea faecigallinarum</name>
    <dbReference type="NCBI Taxonomy" id="656179"/>
    <lineage>
        <taxon>Bacteria</taxon>
        <taxon>Pseudomonadati</taxon>
        <taxon>Pseudomonadota</taxon>
        <taxon>Betaproteobacteria</taxon>
        <taxon>Burkholderiales</taxon>
        <taxon>Burkholderiaceae</taxon>
        <taxon>Pandoraea</taxon>
    </lineage>
</organism>
<dbReference type="InterPro" id="IPR051084">
    <property type="entry name" value="H+-coupled_symporters"/>
</dbReference>
<name>A0A0H3WXP3_9BURK</name>
<feature type="transmembrane region" description="Helical" evidence="8">
    <location>
        <begin position="381"/>
        <end position="403"/>
    </location>
</feature>
<evidence type="ECO:0000256" key="5">
    <source>
        <dbReference type="ARBA" id="ARBA00022847"/>
    </source>
</evidence>
<feature type="transmembrane region" description="Helical" evidence="8">
    <location>
        <begin position="189"/>
        <end position="208"/>
    </location>
</feature>
<feature type="domain" description="Major facilitator superfamily (MFS) profile" evidence="9">
    <location>
        <begin position="18"/>
        <end position="436"/>
    </location>
</feature>
<dbReference type="InterPro" id="IPR011701">
    <property type="entry name" value="MFS"/>
</dbReference>
<keyword evidence="6 8" id="KW-1133">Transmembrane helix</keyword>